<feature type="domain" description="Glycosyltransferase 2-like" evidence="7">
    <location>
        <begin position="3"/>
        <end position="133"/>
    </location>
</feature>
<accession>B9XJ23</accession>
<name>B9XJ23_PEDPL</name>
<keyword evidence="5 6" id="KW-0472">Membrane</keyword>
<protein>
    <submittedName>
        <fullName evidence="8">Glycosyl transferase family 2</fullName>
    </submittedName>
</protein>
<evidence type="ECO:0000256" key="1">
    <source>
        <dbReference type="ARBA" id="ARBA00004236"/>
    </source>
</evidence>
<comment type="subcellular location">
    <subcellularLocation>
        <location evidence="1">Cell membrane</location>
    </subcellularLocation>
</comment>
<feature type="transmembrane region" description="Helical" evidence="6">
    <location>
        <begin position="245"/>
        <end position="270"/>
    </location>
</feature>
<gene>
    <name evidence="8" type="ORF">Cflav_PD3309</name>
</gene>
<dbReference type="Gene3D" id="3.90.550.10">
    <property type="entry name" value="Spore Coat Polysaccharide Biosynthesis Protein SpsA, Chain A"/>
    <property type="match status" value="1"/>
</dbReference>
<evidence type="ECO:0000259" key="7">
    <source>
        <dbReference type="Pfam" id="PF00535"/>
    </source>
</evidence>
<dbReference type="SUPFAM" id="SSF53448">
    <property type="entry name" value="Nucleotide-diphospho-sugar transferases"/>
    <property type="match status" value="1"/>
</dbReference>
<sequence>MISFIVPAHNEQAVLGRTLQAIHDSARIVGQPYEIIVVDDASTDATAEVARQHNAIIVSVNHRQIAATRNSGGRAAGGDRLLFVDADTTINPRVLASALRAMEKGAAGGGAPAQFEGKVPLYMRLLIWWLGWFMRLGGICGGAFMFCTRKAFNAVGGFDERLFGAEDAAMSWALKREGRFVVLWGHVLTSGRRVRGMRGLQMLMALLRMAFFPSMLRQRSSVKKVWYESNRVDDDKTPDSLAMQIINIILLLIIVLWIAGPLLGFVPWSWTPRESLSGKIRIGFGIFNCHIGLIAWPCAYFLIRSLLIQTRWLERMKLTALAAISLWCAWSATGVVIWFWPWFILWLVGCFKS</sequence>
<evidence type="ECO:0000256" key="5">
    <source>
        <dbReference type="ARBA" id="ARBA00023136"/>
    </source>
</evidence>
<feature type="transmembrane region" description="Helical" evidence="6">
    <location>
        <begin position="282"/>
        <end position="303"/>
    </location>
</feature>
<dbReference type="PANTHER" id="PTHR43646">
    <property type="entry name" value="GLYCOSYLTRANSFERASE"/>
    <property type="match status" value="1"/>
</dbReference>
<keyword evidence="2" id="KW-1003">Cell membrane</keyword>
<dbReference type="OrthoDB" id="9777873at2"/>
<dbReference type="STRING" id="320771.Cflav_PD3309"/>
<dbReference type="Proteomes" id="UP000003688">
    <property type="component" value="Unassembled WGS sequence"/>
</dbReference>
<dbReference type="GO" id="GO:0005886">
    <property type="term" value="C:plasma membrane"/>
    <property type="evidence" value="ECO:0007669"/>
    <property type="project" value="UniProtKB-SubCell"/>
</dbReference>
<reference evidence="8 9" key="1">
    <citation type="journal article" date="2011" name="J. Bacteriol.">
        <title>Genome sequence of 'Pedosphaera parvula' Ellin514, an aerobic Verrucomicrobial isolate from pasture soil.</title>
        <authorList>
            <person name="Kant R."/>
            <person name="van Passel M.W."/>
            <person name="Sangwan P."/>
            <person name="Palva A."/>
            <person name="Lucas S."/>
            <person name="Copeland A."/>
            <person name="Lapidus A."/>
            <person name="Glavina Del Rio T."/>
            <person name="Dalin E."/>
            <person name="Tice H."/>
            <person name="Bruce D."/>
            <person name="Goodwin L."/>
            <person name="Pitluck S."/>
            <person name="Chertkov O."/>
            <person name="Larimer F.W."/>
            <person name="Land M.L."/>
            <person name="Hauser L."/>
            <person name="Brettin T.S."/>
            <person name="Detter J.C."/>
            <person name="Han S."/>
            <person name="de Vos W.M."/>
            <person name="Janssen P.H."/>
            <person name="Smidt H."/>
        </authorList>
    </citation>
    <scope>NUCLEOTIDE SEQUENCE [LARGE SCALE GENOMIC DNA]</scope>
    <source>
        <strain evidence="8 9">Ellin514</strain>
    </source>
</reference>
<dbReference type="EMBL" id="ABOX02000019">
    <property type="protein sequence ID" value="EEF60250.1"/>
    <property type="molecule type" value="Genomic_DNA"/>
</dbReference>
<evidence type="ECO:0000256" key="2">
    <source>
        <dbReference type="ARBA" id="ARBA00022475"/>
    </source>
</evidence>
<evidence type="ECO:0000313" key="9">
    <source>
        <dbReference type="Proteomes" id="UP000003688"/>
    </source>
</evidence>
<dbReference type="PANTHER" id="PTHR43646:SF2">
    <property type="entry name" value="GLYCOSYLTRANSFERASE 2-LIKE DOMAIN-CONTAINING PROTEIN"/>
    <property type="match status" value="1"/>
</dbReference>
<organism evidence="8 9">
    <name type="scientific">Pedosphaera parvula (strain Ellin514)</name>
    <dbReference type="NCBI Taxonomy" id="320771"/>
    <lineage>
        <taxon>Bacteria</taxon>
        <taxon>Pseudomonadati</taxon>
        <taxon>Verrucomicrobiota</taxon>
        <taxon>Pedosphaerae</taxon>
        <taxon>Pedosphaerales</taxon>
        <taxon>Pedosphaeraceae</taxon>
        <taxon>Pedosphaera</taxon>
    </lineage>
</organism>
<evidence type="ECO:0000256" key="4">
    <source>
        <dbReference type="ARBA" id="ARBA00022679"/>
    </source>
</evidence>
<dbReference type="Pfam" id="PF00535">
    <property type="entry name" value="Glycos_transf_2"/>
    <property type="match status" value="1"/>
</dbReference>
<dbReference type="GO" id="GO:0016757">
    <property type="term" value="F:glycosyltransferase activity"/>
    <property type="evidence" value="ECO:0007669"/>
    <property type="project" value="UniProtKB-KW"/>
</dbReference>
<keyword evidence="4 8" id="KW-0808">Transferase</keyword>
<dbReference type="AlphaFoldDB" id="B9XJ23"/>
<keyword evidence="3" id="KW-0328">Glycosyltransferase</keyword>
<evidence type="ECO:0000313" key="8">
    <source>
        <dbReference type="EMBL" id="EEF60250.1"/>
    </source>
</evidence>
<proteinExistence type="predicted"/>
<keyword evidence="6" id="KW-0812">Transmembrane</keyword>
<comment type="caution">
    <text evidence="8">The sequence shown here is derived from an EMBL/GenBank/DDBJ whole genome shotgun (WGS) entry which is preliminary data.</text>
</comment>
<dbReference type="InterPro" id="IPR001173">
    <property type="entry name" value="Glyco_trans_2-like"/>
</dbReference>
<keyword evidence="6" id="KW-1133">Transmembrane helix</keyword>
<feature type="transmembrane region" description="Helical" evidence="6">
    <location>
        <begin position="324"/>
        <end position="348"/>
    </location>
</feature>
<evidence type="ECO:0000256" key="3">
    <source>
        <dbReference type="ARBA" id="ARBA00022676"/>
    </source>
</evidence>
<keyword evidence="9" id="KW-1185">Reference proteome</keyword>
<dbReference type="InterPro" id="IPR029044">
    <property type="entry name" value="Nucleotide-diphossugar_trans"/>
</dbReference>
<dbReference type="RefSeq" id="WP_007415816.1">
    <property type="nucleotide sequence ID" value="NZ_ABOX02000019.1"/>
</dbReference>
<feature type="transmembrane region" description="Helical" evidence="6">
    <location>
        <begin position="125"/>
        <end position="146"/>
    </location>
</feature>
<evidence type="ECO:0000256" key="6">
    <source>
        <dbReference type="SAM" id="Phobius"/>
    </source>
</evidence>